<evidence type="ECO:0000256" key="8">
    <source>
        <dbReference type="ARBA" id="ARBA00023274"/>
    </source>
</evidence>
<keyword evidence="1 9" id="KW-0699">rRNA-binding</keyword>
<dbReference type="InterPro" id="IPR046893">
    <property type="entry name" value="MSSS"/>
</dbReference>
<accession>A0A1I1WAS3</accession>
<dbReference type="GO" id="GO:0005840">
    <property type="term" value="C:ribosome"/>
    <property type="evidence" value="ECO:0007669"/>
    <property type="project" value="UniProtKB-KW"/>
</dbReference>
<dbReference type="Pfam" id="PF20297">
    <property type="entry name" value="MSSS"/>
    <property type="match status" value="1"/>
</dbReference>
<dbReference type="InterPro" id="IPR007696">
    <property type="entry name" value="DNA_mismatch_repair_MutS_core"/>
</dbReference>
<dbReference type="RefSeq" id="WP_096325987.1">
    <property type="nucleotide sequence ID" value="NZ_FOMX01000006.1"/>
</dbReference>
<dbReference type="PANTHER" id="PTHR48466">
    <property type="entry name" value="OS10G0509000 PROTEIN-RELATED"/>
    <property type="match status" value="1"/>
</dbReference>
<sequence length="883" mass="94561">MNGQDNSRTTKTGQSSANSRSVLVHLGWPLLCERLAEHLRTPMARSLLQAEVAAELAQKKYEPDAAPVLRRTSEPAQVRTLLAEQDGLQALLAVQASLARESGAPGNLADALGALTDISDAVVRASRGAMLLPAELLAVLRQLQAVKLCVDLHAAVTAERGYASDPGVLTLATRVGELQPQRDLATALGRSIAPDGPEGEPWVVDGASPGLQKARQRVRELKASLMKAAGRLVKQTGVAEVLQDSYYTEREGRIVLPVRADAFTRRGSLTGIIHDSSATGQTLFVEPSELIEENNSLRAAQMQAAAEERRVLEQLSRSVGQAAAALRSNQAQLIAIDAIHARLRFADAYHGLAPEVGAARASEDEEAMGRFELIGARHPMMVLSGVEVVPNDIVLEVGSALVISGPNAGGKTVALKTLGLCALMAQAGLRLPTRRPARLPLVRAIVTDVGDDQSIAANLSTFSAHMQHVCAALAAAQVEHGGTLVLLDEIAVGTDPEQGAALAEAILLALTEHGATVVTTTHYERLKLLAQRFPGRFVNASVGFDLEKLVPTFRLLIGVPGPSSALTVARRLGLPEPVLQVAQGLMDEGRLRVDQLLQEVVAERDRLISTRQAVDRERAELRRRHQEVAKREAAALEQAKSRKQKAYDAASAELRALHAEVAELRKSVRKAEKEGKIDAALGAAKEGLQAGREQLAERREPAPKAPGEPPAQLSPGDRVKVVSLGKEGEVLAVKGERAVVQVEALKTTVPLSELRSLRAPTRTRAKVKPDVAAPIHRWEVPEAMPSTASKHFGESATAIEVGIDNSVDVRGARADDALRAIDRFLDEAMQKDREVVVVIHGHGTGALRKAVREYLAEQPFIHRTRPGMQAEGGEGVTVVWVQP</sequence>
<evidence type="ECO:0000256" key="2">
    <source>
        <dbReference type="ARBA" id="ARBA00022741"/>
    </source>
</evidence>
<feature type="domain" description="Smr" evidence="12">
    <location>
        <begin position="807"/>
        <end position="882"/>
    </location>
</feature>
<dbReference type="GO" id="GO:0140664">
    <property type="term" value="F:ATP-dependent DNA damage sensor activity"/>
    <property type="evidence" value="ECO:0007669"/>
    <property type="project" value="InterPro"/>
</dbReference>
<keyword evidence="10" id="KW-0175">Coiled coil</keyword>
<evidence type="ECO:0000313" key="13">
    <source>
        <dbReference type="EMBL" id="SFD92212.1"/>
    </source>
</evidence>
<dbReference type="GO" id="GO:1990904">
    <property type="term" value="C:ribonucleoprotein complex"/>
    <property type="evidence" value="ECO:0007669"/>
    <property type="project" value="UniProtKB-KW"/>
</dbReference>
<dbReference type="OrthoDB" id="9808166at2"/>
<keyword evidence="7 9" id="KW-0238">DNA-binding</keyword>
<dbReference type="SUPFAM" id="SSF52540">
    <property type="entry name" value="P-loop containing nucleoside triphosphate hydrolases"/>
    <property type="match status" value="1"/>
</dbReference>
<evidence type="ECO:0000256" key="5">
    <source>
        <dbReference type="ARBA" id="ARBA00022884"/>
    </source>
</evidence>
<dbReference type="SUPFAM" id="SSF160443">
    <property type="entry name" value="SMR domain-like"/>
    <property type="match status" value="1"/>
</dbReference>
<dbReference type="InterPro" id="IPR041988">
    <property type="entry name" value="Ribosomal_uL24_KOW"/>
</dbReference>
<dbReference type="EC" id="3.6.4.-" evidence="9"/>
<dbReference type="CDD" id="cd06089">
    <property type="entry name" value="KOW_RPL26"/>
    <property type="match status" value="1"/>
</dbReference>
<name>A0A1I1WAS3_9BACT</name>
<comment type="subunit">
    <text evidence="9">Homodimer. Binds to stalled ribosomes, contacting rRNA.</text>
</comment>
<dbReference type="GO" id="GO:0043023">
    <property type="term" value="F:ribosomal large subunit binding"/>
    <property type="evidence" value="ECO:0007669"/>
    <property type="project" value="UniProtKB-UniRule"/>
</dbReference>
<dbReference type="GO" id="GO:0019843">
    <property type="term" value="F:rRNA binding"/>
    <property type="evidence" value="ECO:0007669"/>
    <property type="project" value="UniProtKB-UniRule"/>
</dbReference>
<dbReference type="GO" id="GO:0006298">
    <property type="term" value="P:mismatch repair"/>
    <property type="evidence" value="ECO:0007669"/>
    <property type="project" value="InterPro"/>
</dbReference>
<dbReference type="Pfam" id="PF00488">
    <property type="entry name" value="MutS_V"/>
    <property type="match status" value="1"/>
</dbReference>
<dbReference type="PROSITE" id="PS50828">
    <property type="entry name" value="SMR"/>
    <property type="match status" value="1"/>
</dbReference>
<dbReference type="HAMAP" id="MF_00092">
    <property type="entry name" value="MutS2"/>
    <property type="match status" value="1"/>
</dbReference>
<keyword evidence="6" id="KW-0689">Ribosomal protein</keyword>
<dbReference type="STRING" id="54.SAMN02745121_02214"/>
<keyword evidence="9" id="KW-0540">Nuclease</keyword>
<dbReference type="GO" id="GO:0005524">
    <property type="term" value="F:ATP binding"/>
    <property type="evidence" value="ECO:0007669"/>
    <property type="project" value="UniProtKB-UniRule"/>
</dbReference>
<evidence type="ECO:0000256" key="4">
    <source>
        <dbReference type="ARBA" id="ARBA00022840"/>
    </source>
</evidence>
<evidence type="ECO:0000256" key="6">
    <source>
        <dbReference type="ARBA" id="ARBA00022980"/>
    </source>
</evidence>
<dbReference type="InterPro" id="IPR036063">
    <property type="entry name" value="Smr_dom_sf"/>
</dbReference>
<keyword evidence="4 9" id="KW-0067">ATP-binding</keyword>
<dbReference type="InterPro" id="IPR045076">
    <property type="entry name" value="MutS"/>
</dbReference>
<keyword evidence="5 9" id="KW-0694">RNA-binding</keyword>
<evidence type="ECO:0000256" key="3">
    <source>
        <dbReference type="ARBA" id="ARBA00022801"/>
    </source>
</evidence>
<protein>
    <recommendedName>
        <fullName evidence="9">Endonuclease MutS2</fullName>
        <ecNumber evidence="9">3.1.-.-</ecNumber>
    </recommendedName>
    <alternativeName>
        <fullName evidence="9">Ribosome-associated protein quality control-upstream factor</fullName>
        <shortName evidence="9">RQC-upstream factor</shortName>
        <shortName evidence="9">RqcU</shortName>
        <ecNumber evidence="9">3.6.4.-</ecNumber>
    </alternativeName>
</protein>
<dbReference type="GO" id="GO:0072344">
    <property type="term" value="P:rescue of stalled ribosome"/>
    <property type="evidence" value="ECO:0007669"/>
    <property type="project" value="UniProtKB-UniRule"/>
</dbReference>
<evidence type="ECO:0000256" key="10">
    <source>
        <dbReference type="SAM" id="Coils"/>
    </source>
</evidence>
<dbReference type="GO" id="GO:0016887">
    <property type="term" value="F:ATP hydrolysis activity"/>
    <property type="evidence" value="ECO:0007669"/>
    <property type="project" value="InterPro"/>
</dbReference>
<evidence type="ECO:0000313" key="14">
    <source>
        <dbReference type="Proteomes" id="UP000199400"/>
    </source>
</evidence>
<keyword evidence="9" id="KW-0255">Endonuclease</keyword>
<dbReference type="InterPro" id="IPR036187">
    <property type="entry name" value="DNA_mismatch_repair_MutS_sf"/>
</dbReference>
<comment type="similarity">
    <text evidence="9">Belongs to the DNA mismatch repair MutS family. MutS2 subfamily.</text>
</comment>
<dbReference type="SMART" id="SM00463">
    <property type="entry name" value="SMR"/>
    <property type="match status" value="1"/>
</dbReference>
<comment type="function">
    <text evidence="9">Acts as a ribosome collision sensor, splitting the ribosome into its 2 subunits. Detects stalled/collided 70S ribosomes which it binds and splits by an ATP-hydrolysis driven conformational change. Acts upstream of the ribosome quality control system (RQC), a ribosome-associated complex that mediates the extraction of incompletely synthesized nascent chains from stalled ribosomes and their subsequent degradation. Probably generates substrates for RQC.</text>
</comment>
<dbReference type="AlphaFoldDB" id="A0A1I1WAS3"/>
<proteinExistence type="inferred from homology"/>
<dbReference type="PANTHER" id="PTHR48466:SF2">
    <property type="entry name" value="OS10G0509000 PROTEIN"/>
    <property type="match status" value="1"/>
</dbReference>
<dbReference type="Gene3D" id="3.30.1370.110">
    <property type="match status" value="1"/>
</dbReference>
<reference evidence="14" key="1">
    <citation type="submission" date="2016-10" db="EMBL/GenBank/DDBJ databases">
        <authorList>
            <person name="Varghese N."/>
            <person name="Submissions S."/>
        </authorList>
    </citation>
    <scope>NUCLEOTIDE SEQUENCE [LARGE SCALE GENOMIC DNA]</scope>
    <source>
        <strain evidence="14">ATCC 25963</strain>
    </source>
</reference>
<feature type="coiled-coil region" evidence="10">
    <location>
        <begin position="604"/>
        <end position="674"/>
    </location>
</feature>
<dbReference type="EMBL" id="FOMX01000006">
    <property type="protein sequence ID" value="SFD92212.1"/>
    <property type="molecule type" value="Genomic_DNA"/>
</dbReference>
<evidence type="ECO:0000256" key="11">
    <source>
        <dbReference type="SAM" id="MobiDB-lite"/>
    </source>
</evidence>
<dbReference type="InterPro" id="IPR000432">
    <property type="entry name" value="DNA_mismatch_repair_MutS_C"/>
</dbReference>
<evidence type="ECO:0000256" key="9">
    <source>
        <dbReference type="HAMAP-Rule" id="MF_00092"/>
    </source>
</evidence>
<dbReference type="Proteomes" id="UP000199400">
    <property type="component" value="Unassembled WGS sequence"/>
</dbReference>
<evidence type="ECO:0000256" key="7">
    <source>
        <dbReference type="ARBA" id="ARBA00023125"/>
    </source>
</evidence>
<gene>
    <name evidence="9" type="primary">mutS2</name>
    <name evidence="9" type="synonym">rqcU</name>
    <name evidence="13" type="ORF">SAMN02745121_02214</name>
</gene>
<dbReference type="GO" id="GO:0045910">
    <property type="term" value="P:negative regulation of DNA recombination"/>
    <property type="evidence" value="ECO:0007669"/>
    <property type="project" value="InterPro"/>
</dbReference>
<dbReference type="GO" id="GO:0030983">
    <property type="term" value="F:mismatched DNA binding"/>
    <property type="evidence" value="ECO:0007669"/>
    <property type="project" value="InterPro"/>
</dbReference>
<keyword evidence="2 9" id="KW-0547">Nucleotide-binding</keyword>
<keyword evidence="3 9" id="KW-0378">Hydrolase</keyword>
<keyword evidence="14" id="KW-1185">Reference proteome</keyword>
<evidence type="ECO:0000259" key="12">
    <source>
        <dbReference type="PROSITE" id="PS50828"/>
    </source>
</evidence>
<dbReference type="SMART" id="SM00533">
    <property type="entry name" value="MUTSd"/>
    <property type="match status" value="1"/>
</dbReference>
<dbReference type="Gene3D" id="3.40.50.300">
    <property type="entry name" value="P-loop containing nucleotide triphosphate hydrolases"/>
    <property type="match status" value="1"/>
</dbReference>
<dbReference type="InterPro" id="IPR027417">
    <property type="entry name" value="P-loop_NTPase"/>
</dbReference>
<feature type="region of interest" description="Disordered" evidence="11">
    <location>
        <begin position="688"/>
        <end position="716"/>
    </location>
</feature>
<dbReference type="SMART" id="SM00534">
    <property type="entry name" value="MUTSac"/>
    <property type="match status" value="1"/>
</dbReference>
<dbReference type="Pfam" id="PF01713">
    <property type="entry name" value="Smr"/>
    <property type="match status" value="1"/>
</dbReference>
<dbReference type="NCBIfam" id="TIGR01069">
    <property type="entry name" value="mutS2"/>
    <property type="match status" value="1"/>
</dbReference>
<comment type="function">
    <text evidence="9">Endonuclease that is involved in the suppression of homologous recombination and thus may have a key role in the control of bacterial genetic diversity.</text>
</comment>
<feature type="binding site" evidence="9">
    <location>
        <begin position="405"/>
        <end position="412"/>
    </location>
    <ligand>
        <name>ATP</name>
        <dbReference type="ChEBI" id="CHEBI:30616"/>
    </ligand>
</feature>
<dbReference type="SUPFAM" id="SSF48334">
    <property type="entry name" value="DNA repair protein MutS, domain III"/>
    <property type="match status" value="1"/>
</dbReference>
<dbReference type="GO" id="GO:0004519">
    <property type="term" value="F:endonuclease activity"/>
    <property type="evidence" value="ECO:0007669"/>
    <property type="project" value="UniProtKB-UniRule"/>
</dbReference>
<dbReference type="PIRSF" id="PIRSF005814">
    <property type="entry name" value="MutS_YshD"/>
    <property type="match status" value="1"/>
</dbReference>
<keyword evidence="8" id="KW-0687">Ribonucleoprotein</keyword>
<dbReference type="EC" id="3.1.-.-" evidence="9"/>
<dbReference type="InterPro" id="IPR002625">
    <property type="entry name" value="Smr_dom"/>
</dbReference>
<evidence type="ECO:0000256" key="1">
    <source>
        <dbReference type="ARBA" id="ARBA00022730"/>
    </source>
</evidence>
<dbReference type="InterPro" id="IPR005747">
    <property type="entry name" value="MutS2"/>
</dbReference>
<organism evidence="13 14">
    <name type="scientific">Nannocystis exedens</name>
    <dbReference type="NCBI Taxonomy" id="54"/>
    <lineage>
        <taxon>Bacteria</taxon>
        <taxon>Pseudomonadati</taxon>
        <taxon>Myxococcota</taxon>
        <taxon>Polyangia</taxon>
        <taxon>Nannocystales</taxon>
        <taxon>Nannocystaceae</taxon>
        <taxon>Nannocystis</taxon>
    </lineage>
</organism>